<evidence type="ECO:0000313" key="3">
    <source>
        <dbReference type="Proteomes" id="UP000678228"/>
    </source>
</evidence>
<protein>
    <submittedName>
        <fullName evidence="2">SMI1/KNR4 family protein</fullName>
    </submittedName>
</protein>
<evidence type="ECO:0000259" key="1">
    <source>
        <dbReference type="SMART" id="SM00860"/>
    </source>
</evidence>
<dbReference type="SUPFAM" id="SSF160631">
    <property type="entry name" value="SMI1/KNR4-like"/>
    <property type="match status" value="1"/>
</dbReference>
<accession>A0A940X0A8</accession>
<name>A0A940X0A8_9BACI</name>
<keyword evidence="3" id="KW-1185">Reference proteome</keyword>
<dbReference type="RefSeq" id="WP_210597478.1">
    <property type="nucleotide sequence ID" value="NZ_JAGKSQ010000004.1"/>
</dbReference>
<dbReference type="Gene3D" id="3.40.1580.10">
    <property type="entry name" value="SMI1/KNR4-like"/>
    <property type="match status" value="1"/>
</dbReference>
<feature type="domain" description="Knr4/Smi1-like" evidence="1">
    <location>
        <begin position="14"/>
        <end position="129"/>
    </location>
</feature>
<reference evidence="2" key="1">
    <citation type="submission" date="2021-03" db="EMBL/GenBank/DDBJ databases">
        <title>Bacillus suaedae sp. nov., isolated from Suaeda aralocaspica.</title>
        <authorList>
            <person name="Lei R.F.R."/>
        </authorList>
    </citation>
    <scope>NUCLEOTIDE SEQUENCE</scope>
    <source>
        <strain evidence="2">YZJH907-2</strain>
    </source>
</reference>
<dbReference type="Proteomes" id="UP000678228">
    <property type="component" value="Unassembled WGS sequence"/>
</dbReference>
<dbReference type="EMBL" id="JAGKSQ010000004">
    <property type="protein sequence ID" value="MBP3951789.1"/>
    <property type="molecule type" value="Genomic_DNA"/>
</dbReference>
<dbReference type="SMART" id="SM00860">
    <property type="entry name" value="SMI1_KNR4"/>
    <property type="match status" value="1"/>
</dbReference>
<gene>
    <name evidence="2" type="ORF">J7W16_11650</name>
</gene>
<organism evidence="2 3">
    <name type="scientific">Halalkalibacter suaedae</name>
    <dbReference type="NCBI Taxonomy" id="2822140"/>
    <lineage>
        <taxon>Bacteria</taxon>
        <taxon>Bacillati</taxon>
        <taxon>Bacillota</taxon>
        <taxon>Bacilli</taxon>
        <taxon>Bacillales</taxon>
        <taxon>Bacillaceae</taxon>
        <taxon>Halalkalibacter</taxon>
    </lineage>
</organism>
<dbReference type="Pfam" id="PF09346">
    <property type="entry name" value="SMI1_KNR4"/>
    <property type="match status" value="1"/>
</dbReference>
<dbReference type="InterPro" id="IPR037883">
    <property type="entry name" value="Knr4/Smi1-like_sf"/>
</dbReference>
<comment type="caution">
    <text evidence="2">The sequence shown here is derived from an EMBL/GenBank/DDBJ whole genome shotgun (WGS) entry which is preliminary data.</text>
</comment>
<evidence type="ECO:0000313" key="2">
    <source>
        <dbReference type="EMBL" id="MBP3951789.1"/>
    </source>
</evidence>
<dbReference type="InterPro" id="IPR018958">
    <property type="entry name" value="Knr4/Smi1-like_dom"/>
</dbReference>
<sequence>MDKDLFKFFNCNPPTTINVIREVEKQLNIKFPEDYTDFMLNSNGGEGQINERYLRLWEMESIVDSNGPEGYSTLEFAPGLIVIGSDGGGTAIGYDFRNNTPRLIEVDFIGLDIDSPFFSTGNFIDFVRYLYNHRYEE</sequence>
<proteinExistence type="predicted"/>
<dbReference type="AlphaFoldDB" id="A0A940X0A8"/>